<dbReference type="AlphaFoldDB" id="A0A0F9BWH4"/>
<organism evidence="1">
    <name type="scientific">marine sediment metagenome</name>
    <dbReference type="NCBI Taxonomy" id="412755"/>
    <lineage>
        <taxon>unclassified sequences</taxon>
        <taxon>metagenomes</taxon>
        <taxon>ecological metagenomes</taxon>
    </lineage>
</organism>
<reference evidence="1" key="1">
    <citation type="journal article" date="2015" name="Nature">
        <title>Complex archaea that bridge the gap between prokaryotes and eukaryotes.</title>
        <authorList>
            <person name="Spang A."/>
            <person name="Saw J.H."/>
            <person name="Jorgensen S.L."/>
            <person name="Zaremba-Niedzwiedzka K."/>
            <person name="Martijn J."/>
            <person name="Lind A.E."/>
            <person name="van Eijk R."/>
            <person name="Schleper C."/>
            <person name="Guy L."/>
            <person name="Ettema T.J."/>
        </authorList>
    </citation>
    <scope>NUCLEOTIDE SEQUENCE</scope>
</reference>
<name>A0A0F9BWH4_9ZZZZ</name>
<comment type="caution">
    <text evidence="1">The sequence shown here is derived from an EMBL/GenBank/DDBJ whole genome shotgun (WGS) entry which is preliminary data.</text>
</comment>
<evidence type="ECO:0000313" key="1">
    <source>
        <dbReference type="EMBL" id="KKK94784.1"/>
    </source>
</evidence>
<protein>
    <submittedName>
        <fullName evidence="1">Uncharacterized protein</fullName>
    </submittedName>
</protein>
<accession>A0A0F9BWH4</accession>
<gene>
    <name evidence="1" type="ORF">LCGC14_2679340</name>
</gene>
<dbReference type="EMBL" id="LAZR01047196">
    <property type="protein sequence ID" value="KKK94784.1"/>
    <property type="molecule type" value="Genomic_DNA"/>
</dbReference>
<sequence length="90" mass="10739">MTDSRLARERRQFEYHCYEGEDSCDAELWHHTHQQVEVLSKYAGMDEAETGRLYRVRFADGLEYDVWDDELMKSSDEFYMPDYGGKQSKV</sequence>
<proteinExistence type="predicted"/>